<feature type="non-terminal residue" evidence="1">
    <location>
        <position position="1"/>
    </location>
</feature>
<protein>
    <submittedName>
        <fullName evidence="1">Uncharacterized protein</fullName>
    </submittedName>
</protein>
<dbReference type="EMBL" id="LAZR01030392">
    <property type="protein sequence ID" value="KKL56744.1"/>
    <property type="molecule type" value="Genomic_DNA"/>
</dbReference>
<name>A0A0F9D599_9ZZZZ</name>
<gene>
    <name evidence="1" type="ORF">LCGC14_2242300</name>
</gene>
<evidence type="ECO:0000313" key="1">
    <source>
        <dbReference type="EMBL" id="KKL56744.1"/>
    </source>
</evidence>
<dbReference type="AlphaFoldDB" id="A0A0F9D599"/>
<accession>A0A0F9D599</accession>
<proteinExistence type="predicted"/>
<organism evidence="1">
    <name type="scientific">marine sediment metagenome</name>
    <dbReference type="NCBI Taxonomy" id="412755"/>
    <lineage>
        <taxon>unclassified sequences</taxon>
        <taxon>metagenomes</taxon>
        <taxon>ecological metagenomes</taxon>
    </lineage>
</organism>
<sequence length="28" mass="2951">AMVILNEVLGNGVIPQVTKAEVKLLTVT</sequence>
<comment type="caution">
    <text evidence="1">The sequence shown here is derived from an EMBL/GenBank/DDBJ whole genome shotgun (WGS) entry which is preliminary data.</text>
</comment>
<reference evidence="1" key="1">
    <citation type="journal article" date="2015" name="Nature">
        <title>Complex archaea that bridge the gap between prokaryotes and eukaryotes.</title>
        <authorList>
            <person name="Spang A."/>
            <person name="Saw J.H."/>
            <person name="Jorgensen S.L."/>
            <person name="Zaremba-Niedzwiedzka K."/>
            <person name="Martijn J."/>
            <person name="Lind A.E."/>
            <person name="van Eijk R."/>
            <person name="Schleper C."/>
            <person name="Guy L."/>
            <person name="Ettema T.J."/>
        </authorList>
    </citation>
    <scope>NUCLEOTIDE SEQUENCE</scope>
</reference>